<dbReference type="GO" id="GO:0016020">
    <property type="term" value="C:membrane"/>
    <property type="evidence" value="ECO:0007669"/>
    <property type="project" value="UniProtKB-SubCell"/>
</dbReference>
<dbReference type="STRING" id="3818.A0A445B012"/>
<reference evidence="10 11" key="1">
    <citation type="submission" date="2019-01" db="EMBL/GenBank/DDBJ databases">
        <title>Sequencing of cultivated peanut Arachis hypogaea provides insights into genome evolution and oil improvement.</title>
        <authorList>
            <person name="Chen X."/>
        </authorList>
    </citation>
    <scope>NUCLEOTIDE SEQUENCE [LARGE SCALE GENOMIC DNA]</scope>
    <source>
        <strain evidence="11">cv. Fuhuasheng</strain>
        <tissue evidence="10">Leaves</tissue>
    </source>
</reference>
<keyword evidence="2" id="KW-0813">Transport</keyword>
<evidence type="ECO:0000313" key="11">
    <source>
        <dbReference type="Proteomes" id="UP000289738"/>
    </source>
</evidence>
<dbReference type="Proteomes" id="UP000289738">
    <property type="component" value="Chromosome B01"/>
</dbReference>
<evidence type="ECO:0000259" key="8">
    <source>
        <dbReference type="Pfam" id="PF00501"/>
    </source>
</evidence>
<evidence type="ECO:0000313" key="10">
    <source>
        <dbReference type="EMBL" id="RYR32014.1"/>
    </source>
</evidence>
<dbReference type="SUPFAM" id="SSF56801">
    <property type="entry name" value="Acetyl-CoA synthetase-like"/>
    <property type="match status" value="1"/>
</dbReference>
<proteinExistence type="predicted"/>
<keyword evidence="11" id="KW-1185">Reference proteome</keyword>
<dbReference type="GO" id="GO:0010025">
    <property type="term" value="P:wax biosynthetic process"/>
    <property type="evidence" value="ECO:0007669"/>
    <property type="project" value="TreeGrafter"/>
</dbReference>
<evidence type="ECO:0000256" key="1">
    <source>
        <dbReference type="ARBA" id="ARBA00004370"/>
    </source>
</evidence>
<keyword evidence="5 7" id="KW-1133">Transmembrane helix</keyword>
<keyword evidence="3 7" id="KW-0812">Transmembrane</keyword>
<evidence type="ECO:0000256" key="7">
    <source>
        <dbReference type="SAM" id="Phobius"/>
    </source>
</evidence>
<dbReference type="EMBL" id="SDMP01000011">
    <property type="protein sequence ID" value="RYR32014.1"/>
    <property type="molecule type" value="Genomic_DNA"/>
</dbReference>
<protein>
    <recommendedName>
        <fullName evidence="12">AMP-dependent synthetase/ligase domain-containing protein</fullName>
    </recommendedName>
</protein>
<keyword evidence="6 7" id="KW-0472">Membrane</keyword>
<evidence type="ECO:0000256" key="5">
    <source>
        <dbReference type="ARBA" id="ARBA00022989"/>
    </source>
</evidence>
<evidence type="ECO:0000256" key="4">
    <source>
        <dbReference type="ARBA" id="ARBA00022970"/>
    </source>
</evidence>
<dbReference type="AlphaFoldDB" id="A0A445B012"/>
<evidence type="ECO:0000256" key="2">
    <source>
        <dbReference type="ARBA" id="ARBA00022448"/>
    </source>
</evidence>
<dbReference type="Gene3D" id="3.40.50.12780">
    <property type="entry name" value="N-terminal domain of ligase-like"/>
    <property type="match status" value="1"/>
</dbReference>
<feature type="domain" description="Amino acid transporter transmembrane" evidence="9">
    <location>
        <begin position="50"/>
        <end position="119"/>
    </location>
</feature>
<comment type="caution">
    <text evidence="10">The sequence shown here is derived from an EMBL/GenBank/DDBJ whole genome shotgun (WGS) entry which is preliminary data.</text>
</comment>
<dbReference type="InterPro" id="IPR042099">
    <property type="entry name" value="ANL_N_sf"/>
</dbReference>
<dbReference type="InterPro" id="IPR000873">
    <property type="entry name" value="AMP-dep_synth/lig_dom"/>
</dbReference>
<evidence type="ECO:0000259" key="9">
    <source>
        <dbReference type="Pfam" id="PF01490"/>
    </source>
</evidence>
<organism evidence="10 11">
    <name type="scientific">Arachis hypogaea</name>
    <name type="common">Peanut</name>
    <dbReference type="NCBI Taxonomy" id="3818"/>
    <lineage>
        <taxon>Eukaryota</taxon>
        <taxon>Viridiplantae</taxon>
        <taxon>Streptophyta</taxon>
        <taxon>Embryophyta</taxon>
        <taxon>Tracheophyta</taxon>
        <taxon>Spermatophyta</taxon>
        <taxon>Magnoliopsida</taxon>
        <taxon>eudicotyledons</taxon>
        <taxon>Gunneridae</taxon>
        <taxon>Pentapetalae</taxon>
        <taxon>rosids</taxon>
        <taxon>fabids</taxon>
        <taxon>Fabales</taxon>
        <taxon>Fabaceae</taxon>
        <taxon>Papilionoideae</taxon>
        <taxon>50 kb inversion clade</taxon>
        <taxon>dalbergioids sensu lato</taxon>
        <taxon>Dalbergieae</taxon>
        <taxon>Pterocarpus clade</taxon>
        <taxon>Arachis</taxon>
    </lineage>
</organism>
<dbReference type="Pfam" id="PF01490">
    <property type="entry name" value="Aa_trans"/>
    <property type="match status" value="1"/>
</dbReference>
<feature type="transmembrane region" description="Helical" evidence="7">
    <location>
        <begin position="44"/>
        <end position="65"/>
    </location>
</feature>
<gene>
    <name evidence="10" type="ORF">Ahy_B01g056987</name>
</gene>
<accession>A0A445B012</accession>
<dbReference type="GO" id="GO:0006865">
    <property type="term" value="P:amino acid transport"/>
    <property type="evidence" value="ECO:0007669"/>
    <property type="project" value="UniProtKB-KW"/>
</dbReference>
<evidence type="ECO:0000256" key="6">
    <source>
        <dbReference type="ARBA" id="ARBA00023136"/>
    </source>
</evidence>
<comment type="subcellular location">
    <subcellularLocation>
        <location evidence="1">Membrane</location>
    </subcellularLocation>
</comment>
<dbReference type="GO" id="GO:0005783">
    <property type="term" value="C:endoplasmic reticulum"/>
    <property type="evidence" value="ECO:0007669"/>
    <property type="project" value="TreeGrafter"/>
</dbReference>
<evidence type="ECO:0000256" key="3">
    <source>
        <dbReference type="ARBA" id="ARBA00022692"/>
    </source>
</evidence>
<dbReference type="PANTHER" id="PTHR43272">
    <property type="entry name" value="LONG-CHAIN-FATTY-ACID--COA LIGASE"/>
    <property type="match status" value="1"/>
</dbReference>
<name>A0A445B012_ARAHY</name>
<sequence>MSSLHRCSRCVYSIVAELSPPPLSSHLLHLAPLPSNLNNSLSQFFLNCCLLILAIAISLYANALLAKLHEFGGTRHIRYRDLAGFIYGRKAYSLTWALQYINLFMINAGYIILAEKETNDTADYSAAKYCRMELLMQQSVSTVGSALEHMKRTHEAVNEKESKHISVAVSLINNASNSNEQHDMEINYARVAAEEDVAKNSNDLFEQFDGKCMTKQALGGRVRILLSGAAPLPRHVEEFMRVTSGSTLSQGYSLTKSCAGCFTAIGNVYSMTGTVGILMTTIEARLESVPEMGYDALSSVPCGEICLRGVSLFSGYHKR</sequence>
<feature type="domain" description="AMP-dependent synthetase/ligase" evidence="8">
    <location>
        <begin position="194"/>
        <end position="317"/>
    </location>
</feature>
<keyword evidence="4" id="KW-0029">Amino-acid transport</keyword>
<dbReference type="InterPro" id="IPR013057">
    <property type="entry name" value="AA_transpt_TM"/>
</dbReference>
<dbReference type="PANTHER" id="PTHR43272:SF4">
    <property type="entry name" value="LONG CHAIN ACYL-COA SYNTHETASE 2"/>
    <property type="match status" value="1"/>
</dbReference>
<dbReference type="GO" id="GO:0010143">
    <property type="term" value="P:cutin biosynthetic process"/>
    <property type="evidence" value="ECO:0007669"/>
    <property type="project" value="TreeGrafter"/>
</dbReference>
<dbReference type="GO" id="GO:0004467">
    <property type="term" value="F:long-chain fatty acid-CoA ligase activity"/>
    <property type="evidence" value="ECO:0007669"/>
    <property type="project" value="TreeGrafter"/>
</dbReference>
<dbReference type="Pfam" id="PF00501">
    <property type="entry name" value="AMP-binding"/>
    <property type="match status" value="1"/>
</dbReference>
<evidence type="ECO:0008006" key="12">
    <source>
        <dbReference type="Google" id="ProtNLM"/>
    </source>
</evidence>